<sequence>MFSIESYNRIIEATGWTLVHALWQFMLIGILFLLIKPLVKNKPKVMYWLTFGALLGGLGWSVQTFIMHWNELGAASNLSMGMLDNQVEYLITMNDPGVVNFWEGLSGRIKPFLPELVIVWSTGALLLGFRLIGSYAYLRILKNKATELVDSQWNEVLDKLKKSLNINKDVRILKSAAIYGPMVMGHLKPVILIPVGLATGLPTQQVEAILAHELAHIKRSDYLVNFVQSLVEVIFFYHPMVWYMSDVLRHEREVCCDTVALNYQPSTIQYAKLLTKLEEYAINQQSPAMQLGGQSKHSLLLRIQRIVQPKMQKKTMKDKIIPLVILIVAVVAMSFMDVGKKKLLEAEQKISELVDPKQDKKVNEYPGKPEEPKSLPSIRRIAPIEPVEAIEESENPQVIASVSPAEPANPVKYRIYDIAQVRKQGNRVYMINPDTLPDDHKGIKYIIKDDDGKEKVVVINNKEISEHIMRSMEAAYSSMKNMDFQKIMADAHVDEKHIRESMKMAMESLDFSRMNFDFSFENDSTLTPEEKAQMRMELEQAKEEIAQAKEELKREIEELKVEIDHEKINEEVKRELEQAQKELKREMAELKVEMAEFEREMKKRNAIIKAELVKDGYVSTNEEIKTIEIKNDEIKVNGKKIKPEHQKKYKKIIDDAMDIDFD</sequence>
<evidence type="ECO:0000313" key="4">
    <source>
        <dbReference type="EMBL" id="MCX2744373.1"/>
    </source>
</evidence>
<protein>
    <submittedName>
        <fullName evidence="4">M48 family metalloprotease</fullName>
        <ecNumber evidence="4">3.4.24.-</ecNumber>
    </submittedName>
</protein>
<feature type="transmembrane region" description="Helical" evidence="2">
    <location>
        <begin position="15"/>
        <end position="35"/>
    </location>
</feature>
<proteinExistence type="predicted"/>
<dbReference type="EMBL" id="JAPFQN010000006">
    <property type="protein sequence ID" value="MCX2744373.1"/>
    <property type="molecule type" value="Genomic_DNA"/>
</dbReference>
<evidence type="ECO:0000313" key="5">
    <source>
        <dbReference type="Proteomes" id="UP001209885"/>
    </source>
</evidence>
<dbReference type="PANTHER" id="PTHR34978:SF3">
    <property type="entry name" value="SLR0241 PROTEIN"/>
    <property type="match status" value="1"/>
</dbReference>
<name>A0ABT3RSP0_9BACT</name>
<feature type="domain" description="Peptidase M56" evidence="3">
    <location>
        <begin position="113"/>
        <end position="305"/>
    </location>
</feature>
<gene>
    <name evidence="4" type="ORF">OO013_10875</name>
</gene>
<keyword evidence="2" id="KW-1133">Transmembrane helix</keyword>
<dbReference type="InterPro" id="IPR008756">
    <property type="entry name" value="Peptidase_M56"/>
</dbReference>
<dbReference type="PANTHER" id="PTHR34978">
    <property type="entry name" value="POSSIBLE SENSOR-TRANSDUCER PROTEIN BLAR"/>
    <property type="match status" value="1"/>
</dbReference>
<keyword evidence="4" id="KW-0482">Metalloprotease</keyword>
<accession>A0ABT3RSP0</accession>
<keyword evidence="5" id="KW-1185">Reference proteome</keyword>
<keyword evidence="2" id="KW-0812">Transmembrane</keyword>
<feature type="transmembrane region" description="Helical" evidence="2">
    <location>
        <begin position="47"/>
        <end position="69"/>
    </location>
</feature>
<dbReference type="EC" id="3.4.24.-" evidence="4"/>
<reference evidence="4 5" key="1">
    <citation type="submission" date="2022-11" db="EMBL/GenBank/DDBJ databases">
        <title>The characterization of three novel Bacteroidetes species and genomic analysis of their roles in tidal elemental geochemical cycles.</title>
        <authorList>
            <person name="Ma K."/>
        </authorList>
    </citation>
    <scope>NUCLEOTIDE SEQUENCE [LARGE SCALE GENOMIC DNA]</scope>
    <source>
        <strain evidence="4 5">M17</strain>
    </source>
</reference>
<keyword evidence="1" id="KW-0175">Coiled coil</keyword>
<dbReference type="RefSeq" id="WP_266056835.1">
    <property type="nucleotide sequence ID" value="NZ_JAPFQN010000006.1"/>
</dbReference>
<feature type="transmembrane region" description="Helical" evidence="2">
    <location>
        <begin position="320"/>
        <end position="339"/>
    </location>
</feature>
<keyword evidence="4" id="KW-0378">Hydrolase</keyword>
<evidence type="ECO:0000259" key="3">
    <source>
        <dbReference type="Pfam" id="PF05569"/>
    </source>
</evidence>
<dbReference type="CDD" id="cd07341">
    <property type="entry name" value="M56_BlaR1_MecR1_like"/>
    <property type="match status" value="1"/>
</dbReference>
<organism evidence="4 5">
    <name type="scientific">Mangrovivirga halotolerans</name>
    <dbReference type="NCBI Taxonomy" id="2993936"/>
    <lineage>
        <taxon>Bacteria</taxon>
        <taxon>Pseudomonadati</taxon>
        <taxon>Bacteroidota</taxon>
        <taxon>Cytophagia</taxon>
        <taxon>Cytophagales</taxon>
        <taxon>Mangrovivirgaceae</taxon>
        <taxon>Mangrovivirga</taxon>
    </lineage>
</organism>
<feature type="transmembrane region" description="Helical" evidence="2">
    <location>
        <begin position="117"/>
        <end position="138"/>
    </location>
</feature>
<comment type="caution">
    <text evidence="4">The sequence shown here is derived from an EMBL/GenBank/DDBJ whole genome shotgun (WGS) entry which is preliminary data.</text>
</comment>
<evidence type="ECO:0000256" key="1">
    <source>
        <dbReference type="SAM" id="Coils"/>
    </source>
</evidence>
<dbReference type="GO" id="GO:0008237">
    <property type="term" value="F:metallopeptidase activity"/>
    <property type="evidence" value="ECO:0007669"/>
    <property type="project" value="UniProtKB-KW"/>
</dbReference>
<dbReference type="Gene3D" id="3.30.2010.10">
    <property type="entry name" value="Metalloproteases ('zincins'), catalytic domain"/>
    <property type="match status" value="1"/>
</dbReference>
<dbReference type="CDD" id="cd06503">
    <property type="entry name" value="ATP-synt_Fo_b"/>
    <property type="match status" value="1"/>
</dbReference>
<keyword evidence="2" id="KW-0472">Membrane</keyword>
<dbReference type="Pfam" id="PF05569">
    <property type="entry name" value="Peptidase_M56"/>
    <property type="match status" value="1"/>
</dbReference>
<evidence type="ECO:0000256" key="2">
    <source>
        <dbReference type="SAM" id="Phobius"/>
    </source>
</evidence>
<dbReference type="Proteomes" id="UP001209885">
    <property type="component" value="Unassembled WGS sequence"/>
</dbReference>
<keyword evidence="4" id="KW-0645">Protease</keyword>
<dbReference type="InterPro" id="IPR052173">
    <property type="entry name" value="Beta-lactam_resp_regulator"/>
</dbReference>
<feature type="coiled-coil region" evidence="1">
    <location>
        <begin position="531"/>
        <end position="607"/>
    </location>
</feature>